<gene>
    <name evidence="11" type="ORF">UC35_07165</name>
</gene>
<evidence type="ECO:0000256" key="8">
    <source>
        <dbReference type="PIRSR" id="PIRSR002756-1"/>
    </source>
</evidence>
<protein>
    <recommendedName>
        <fullName evidence="4 7">Phosphate-binding protein PstS</fullName>
    </recommendedName>
</protein>
<feature type="binding site" evidence="8">
    <location>
        <begin position="28"/>
        <end position="30"/>
    </location>
    <ligand>
        <name>phosphate</name>
        <dbReference type="ChEBI" id="CHEBI:43474"/>
    </ligand>
</feature>
<dbReference type="AlphaFoldDB" id="A0A127JZF1"/>
<evidence type="ECO:0000256" key="4">
    <source>
        <dbReference type="ARBA" id="ARBA00021889"/>
    </source>
</evidence>
<organism evidence="11 12">
    <name type="scientific">Ramlibacter tataouinensis</name>
    <dbReference type="NCBI Taxonomy" id="94132"/>
    <lineage>
        <taxon>Bacteria</taxon>
        <taxon>Pseudomonadati</taxon>
        <taxon>Pseudomonadota</taxon>
        <taxon>Betaproteobacteria</taxon>
        <taxon>Burkholderiales</taxon>
        <taxon>Comamonadaceae</taxon>
        <taxon>Ramlibacter</taxon>
    </lineage>
</organism>
<comment type="function">
    <text evidence="1 7">Part of the ABC transporter complex PstSACB involved in phosphate import.</text>
</comment>
<keyword evidence="6 7" id="KW-0592">Phosphate transport</keyword>
<dbReference type="NCBIfam" id="TIGR00975">
    <property type="entry name" value="3a0107s03"/>
    <property type="match status" value="1"/>
</dbReference>
<evidence type="ECO:0000259" key="10">
    <source>
        <dbReference type="Pfam" id="PF12849"/>
    </source>
</evidence>
<keyword evidence="9" id="KW-0732">Signal</keyword>
<dbReference type="PANTHER" id="PTHR42996">
    <property type="entry name" value="PHOSPHATE-BINDING PROTEIN PSTS"/>
    <property type="match status" value="1"/>
</dbReference>
<dbReference type="InterPro" id="IPR024370">
    <property type="entry name" value="PBP_domain"/>
</dbReference>
<dbReference type="InterPro" id="IPR005673">
    <property type="entry name" value="ABC_phos-bd_PstS"/>
</dbReference>
<comment type="subunit">
    <text evidence="3 7">The complex is composed of two ATP-binding proteins (PstB), two transmembrane proteins (PstC and PstA) and a solute-binding protein (PstS).</text>
</comment>
<dbReference type="Proteomes" id="UP000070433">
    <property type="component" value="Chromosome"/>
</dbReference>
<evidence type="ECO:0000256" key="1">
    <source>
        <dbReference type="ARBA" id="ARBA00002841"/>
    </source>
</evidence>
<proteinExistence type="inferred from homology"/>
<reference evidence="11 12" key="1">
    <citation type="journal article" date="2014" name="Int. J. Syst. Evol. Microbiol.">
        <title>Ramlibacter solisilvae sp. nov., isolated from forest soil, and emended description of the genus Ramlibacter.</title>
        <authorList>
            <person name="Lee H.J."/>
            <person name="Lee S.H."/>
            <person name="Lee S.S."/>
            <person name="Lee J.S."/>
            <person name="Kim Y."/>
            <person name="Kim S.C."/>
            <person name="Jeon C.O."/>
        </authorList>
    </citation>
    <scope>NUCLEOTIDE SEQUENCE [LARGE SCALE GENOMIC DNA]</scope>
    <source>
        <strain evidence="11 12">5-10</strain>
    </source>
</reference>
<feature type="chain" id="PRO_5007449933" description="Phosphate-binding protein PstS" evidence="9">
    <location>
        <begin position="21"/>
        <end position="346"/>
    </location>
</feature>
<name>A0A127JZF1_9BURK</name>
<dbReference type="PIRSF" id="PIRSF002756">
    <property type="entry name" value="PstS"/>
    <property type="match status" value="1"/>
</dbReference>
<dbReference type="PATRIC" id="fig|94132.3.peg.1461"/>
<evidence type="ECO:0000256" key="5">
    <source>
        <dbReference type="ARBA" id="ARBA00022448"/>
    </source>
</evidence>
<dbReference type="PANTHER" id="PTHR42996:SF1">
    <property type="entry name" value="PHOSPHATE-BINDING PROTEIN PSTS"/>
    <property type="match status" value="1"/>
</dbReference>
<dbReference type="SUPFAM" id="SSF53850">
    <property type="entry name" value="Periplasmic binding protein-like II"/>
    <property type="match status" value="1"/>
</dbReference>
<dbReference type="EMBL" id="CP010951">
    <property type="protein sequence ID" value="AMO25309.1"/>
    <property type="molecule type" value="Genomic_DNA"/>
</dbReference>
<dbReference type="Gene3D" id="3.40.190.10">
    <property type="entry name" value="Periplasmic binding protein-like II"/>
    <property type="match status" value="2"/>
</dbReference>
<keyword evidence="5 7" id="KW-0813">Transport</keyword>
<feature type="binding site" evidence="8">
    <location>
        <position position="75"/>
    </location>
    <ligand>
        <name>phosphate</name>
        <dbReference type="ChEBI" id="CHEBI:43474"/>
    </ligand>
</feature>
<dbReference type="InterPro" id="IPR050962">
    <property type="entry name" value="Phosphate-bind_PstS"/>
</dbReference>
<dbReference type="GO" id="GO:0043190">
    <property type="term" value="C:ATP-binding cassette (ABC) transporter complex"/>
    <property type="evidence" value="ECO:0007669"/>
    <property type="project" value="InterPro"/>
</dbReference>
<dbReference type="Pfam" id="PF12849">
    <property type="entry name" value="PBP_like_2"/>
    <property type="match status" value="1"/>
</dbReference>
<dbReference type="CDD" id="cd13565">
    <property type="entry name" value="PBP2_PstS"/>
    <property type="match status" value="1"/>
</dbReference>
<evidence type="ECO:0000256" key="2">
    <source>
        <dbReference type="ARBA" id="ARBA00008725"/>
    </source>
</evidence>
<keyword evidence="12" id="KW-1185">Reference proteome</keyword>
<evidence type="ECO:0000313" key="12">
    <source>
        <dbReference type="Proteomes" id="UP000070433"/>
    </source>
</evidence>
<evidence type="ECO:0000256" key="3">
    <source>
        <dbReference type="ARBA" id="ARBA00011529"/>
    </source>
</evidence>
<comment type="similarity">
    <text evidence="2 7">Belongs to the PstS family.</text>
</comment>
<evidence type="ECO:0000256" key="6">
    <source>
        <dbReference type="ARBA" id="ARBA00022592"/>
    </source>
</evidence>
<feature type="domain" description="PBP" evidence="10">
    <location>
        <begin position="19"/>
        <end position="249"/>
    </location>
</feature>
<evidence type="ECO:0000256" key="9">
    <source>
        <dbReference type="SAM" id="SignalP"/>
    </source>
</evidence>
<feature type="binding site" evidence="8">
    <location>
        <position position="57"/>
    </location>
    <ligand>
        <name>phosphate</name>
        <dbReference type="ChEBI" id="CHEBI:43474"/>
    </ligand>
</feature>
<evidence type="ECO:0000256" key="7">
    <source>
        <dbReference type="PIRNR" id="PIRNR002756"/>
    </source>
</evidence>
<feature type="binding site" evidence="8">
    <location>
        <begin position="158"/>
        <end position="160"/>
    </location>
    <ligand>
        <name>phosphate</name>
        <dbReference type="ChEBI" id="CHEBI:43474"/>
    </ligand>
</feature>
<feature type="signal peptide" evidence="9">
    <location>
        <begin position="1"/>
        <end position="20"/>
    </location>
</feature>
<dbReference type="GO" id="GO:0035435">
    <property type="term" value="P:phosphate ion transmembrane transport"/>
    <property type="evidence" value="ECO:0007669"/>
    <property type="project" value="InterPro"/>
</dbReference>
<accession>A0A127JZF1</accession>
<sequence>MVVCLVAGLAGVLHAPIAAAQTLSGAGSSAAAPIYRAWARQYQKAVGTAVAYEPAGSSAGVKMVRAGEVAFGASDVAPDEAELAASGLAIFPVAITGIVPVVNLPKVSDGQLRLSGEVLARIYMGEIDKWSAPEIGQLNPGVALPELPIKLIVRSDGSGTTYNFADYLAKVHPAWKSRFGVKTTIAWPASVIGVKGSEGVVRAVAQTAGAIGYVDFGYVADNKLAGVQMRSADGEFVRAGVLAFKAALAHSDWSSRGTFGATLTNAAGKSSWPITMGTFVLVPRVTDKPEQTLAALKFFAWAFNHGDALVQEASFVRLPDRVQAAAFKVITGVRDKSGRPIGLNVL</sequence>
<dbReference type="GO" id="GO:0042301">
    <property type="term" value="F:phosphate ion binding"/>
    <property type="evidence" value="ECO:0007669"/>
    <property type="project" value="InterPro"/>
</dbReference>
<evidence type="ECO:0000313" key="11">
    <source>
        <dbReference type="EMBL" id="AMO25309.1"/>
    </source>
</evidence>